<dbReference type="PROSITE" id="PS51114">
    <property type="entry name" value="FBA"/>
    <property type="match status" value="1"/>
</dbReference>
<name>A0A9Q0XB46_9SAUR</name>
<dbReference type="PANTHER" id="PTHR12125">
    <property type="entry name" value="F-BOX ONLY PROTEIN 6-LIKE PROTEIN"/>
    <property type="match status" value="1"/>
</dbReference>
<dbReference type="InterPro" id="IPR001810">
    <property type="entry name" value="F-box_dom"/>
</dbReference>
<keyword evidence="1" id="KW-0833">Ubl conjugation pathway</keyword>
<dbReference type="FunFam" id="1.20.1280.50:FF:000002">
    <property type="entry name" value="F-box only protein 44"/>
    <property type="match status" value="1"/>
</dbReference>
<accession>A0A9Q0XB46</accession>
<evidence type="ECO:0000259" key="3">
    <source>
        <dbReference type="PROSITE" id="PS51114"/>
    </source>
</evidence>
<dbReference type="SMART" id="SM01198">
    <property type="entry name" value="FBA"/>
    <property type="match status" value="1"/>
</dbReference>
<dbReference type="EMBL" id="JAPFRF010000020">
    <property type="protein sequence ID" value="KAJ7306631.1"/>
    <property type="molecule type" value="Genomic_DNA"/>
</dbReference>
<evidence type="ECO:0000313" key="5">
    <source>
        <dbReference type="Proteomes" id="UP001142489"/>
    </source>
</evidence>
<dbReference type="SMART" id="SM00256">
    <property type="entry name" value="FBOX"/>
    <property type="match status" value="1"/>
</dbReference>
<dbReference type="FunFam" id="2.60.120.260:FF:000012">
    <property type="entry name" value="F-box only protein 2"/>
    <property type="match status" value="1"/>
</dbReference>
<dbReference type="PANTHER" id="PTHR12125:SF12">
    <property type="entry name" value="F-BOX ONLY PROTEIN 6"/>
    <property type="match status" value="1"/>
</dbReference>
<dbReference type="InterPro" id="IPR039752">
    <property type="entry name" value="F-box_only"/>
</dbReference>
<sequence>MVNISDLPEDILIDVLVCVPGKELVLSCRLVCSLWRDLVDLSSLWKRKCHKDGFYPQNPEKDVPDWKIYYILCSLRRNLIKNPCAEDGFNSWTKEESGGDEWKIEELPGAHGRGFPLPQVRKYFVTSYESCMKNQLITLKDQGYGNRLMDEIRPDIVVNDWYAARFDCGCCYQLCVQLLSEDHLVLQQFLPDKIYIEQWSNAEWQEISHTFHNYPPGVRHILFRHGGHDTQFWAGWYGIRVTNSSVVLGPDVADRSGAQIPLAGSTGVGFKKAPFPPTCKVRRC</sequence>
<evidence type="ECO:0000313" key="4">
    <source>
        <dbReference type="EMBL" id="KAJ7306631.1"/>
    </source>
</evidence>
<reference evidence="4" key="1">
    <citation type="journal article" date="2023" name="DNA Res.">
        <title>Chromosome-level genome assembly of Phrynocephalus forsythii using third-generation DNA sequencing and Hi-C analysis.</title>
        <authorList>
            <person name="Qi Y."/>
            <person name="Zhao W."/>
            <person name="Zhao Y."/>
            <person name="Niu C."/>
            <person name="Cao S."/>
            <person name="Zhang Y."/>
        </authorList>
    </citation>
    <scope>NUCLEOTIDE SEQUENCE</scope>
    <source>
        <tissue evidence="4">Muscle</tissue>
    </source>
</reference>
<feature type="domain" description="F-box" evidence="2">
    <location>
        <begin position="1"/>
        <end position="48"/>
    </location>
</feature>
<gene>
    <name evidence="4" type="ORF">JRQ81_010051</name>
</gene>
<evidence type="ECO:0000256" key="1">
    <source>
        <dbReference type="ARBA" id="ARBA00022786"/>
    </source>
</evidence>
<dbReference type="GO" id="GO:0005737">
    <property type="term" value="C:cytoplasm"/>
    <property type="evidence" value="ECO:0007669"/>
    <property type="project" value="TreeGrafter"/>
</dbReference>
<dbReference type="GO" id="GO:0006516">
    <property type="term" value="P:glycoprotein catabolic process"/>
    <property type="evidence" value="ECO:0007669"/>
    <property type="project" value="TreeGrafter"/>
</dbReference>
<dbReference type="GO" id="GO:0036503">
    <property type="term" value="P:ERAD pathway"/>
    <property type="evidence" value="ECO:0007669"/>
    <property type="project" value="TreeGrafter"/>
</dbReference>
<feature type="domain" description="FBA" evidence="3">
    <location>
        <begin position="69"/>
        <end position="250"/>
    </location>
</feature>
<dbReference type="InterPro" id="IPR007397">
    <property type="entry name" value="F-box-assoc_dom"/>
</dbReference>
<dbReference type="InterPro" id="IPR008979">
    <property type="entry name" value="Galactose-bd-like_sf"/>
</dbReference>
<comment type="caution">
    <text evidence="4">The sequence shown here is derived from an EMBL/GenBank/DDBJ whole genome shotgun (WGS) entry which is preliminary data.</text>
</comment>
<dbReference type="GO" id="GO:0031146">
    <property type="term" value="P:SCF-dependent proteasomal ubiquitin-dependent protein catabolic process"/>
    <property type="evidence" value="ECO:0007669"/>
    <property type="project" value="TreeGrafter"/>
</dbReference>
<dbReference type="Pfam" id="PF04300">
    <property type="entry name" value="FBA"/>
    <property type="match status" value="1"/>
</dbReference>
<dbReference type="Pfam" id="PF12937">
    <property type="entry name" value="F-box-like"/>
    <property type="match status" value="1"/>
</dbReference>
<dbReference type="PROSITE" id="PS50181">
    <property type="entry name" value="FBOX"/>
    <property type="match status" value="1"/>
</dbReference>
<proteinExistence type="predicted"/>
<dbReference type="AlphaFoldDB" id="A0A9Q0XB46"/>
<keyword evidence="5" id="KW-1185">Reference proteome</keyword>
<dbReference type="SUPFAM" id="SSF49785">
    <property type="entry name" value="Galactose-binding domain-like"/>
    <property type="match status" value="1"/>
</dbReference>
<protein>
    <recommendedName>
        <fullName evidence="6">F-box protein 6</fullName>
    </recommendedName>
</protein>
<dbReference type="Proteomes" id="UP001142489">
    <property type="component" value="Unassembled WGS sequence"/>
</dbReference>
<dbReference type="InterPro" id="IPR036047">
    <property type="entry name" value="F-box-like_dom_sf"/>
</dbReference>
<dbReference type="Gene3D" id="1.20.1280.50">
    <property type="match status" value="1"/>
</dbReference>
<dbReference type="GO" id="GO:0019005">
    <property type="term" value="C:SCF ubiquitin ligase complex"/>
    <property type="evidence" value="ECO:0007669"/>
    <property type="project" value="TreeGrafter"/>
</dbReference>
<dbReference type="SUPFAM" id="SSF81383">
    <property type="entry name" value="F-box domain"/>
    <property type="match status" value="1"/>
</dbReference>
<dbReference type="CDD" id="cd22168">
    <property type="entry name" value="F-box_FBXO6-like"/>
    <property type="match status" value="1"/>
</dbReference>
<organism evidence="4 5">
    <name type="scientific">Phrynocephalus forsythii</name>
    <dbReference type="NCBI Taxonomy" id="171643"/>
    <lineage>
        <taxon>Eukaryota</taxon>
        <taxon>Metazoa</taxon>
        <taxon>Chordata</taxon>
        <taxon>Craniata</taxon>
        <taxon>Vertebrata</taxon>
        <taxon>Euteleostomi</taxon>
        <taxon>Lepidosauria</taxon>
        <taxon>Squamata</taxon>
        <taxon>Bifurcata</taxon>
        <taxon>Unidentata</taxon>
        <taxon>Episquamata</taxon>
        <taxon>Toxicofera</taxon>
        <taxon>Iguania</taxon>
        <taxon>Acrodonta</taxon>
        <taxon>Agamidae</taxon>
        <taxon>Agaminae</taxon>
        <taxon>Phrynocephalus</taxon>
    </lineage>
</organism>
<dbReference type="OrthoDB" id="1107553at2759"/>
<dbReference type="GO" id="GO:0061630">
    <property type="term" value="F:ubiquitin protein ligase activity"/>
    <property type="evidence" value="ECO:0007669"/>
    <property type="project" value="TreeGrafter"/>
</dbReference>
<evidence type="ECO:0000259" key="2">
    <source>
        <dbReference type="PROSITE" id="PS50181"/>
    </source>
</evidence>
<evidence type="ECO:0008006" key="6">
    <source>
        <dbReference type="Google" id="ProtNLM"/>
    </source>
</evidence>
<dbReference type="Gene3D" id="2.60.120.260">
    <property type="entry name" value="Galactose-binding domain-like"/>
    <property type="match status" value="1"/>
</dbReference>